<proteinExistence type="predicted"/>
<evidence type="ECO:0000313" key="2">
    <source>
        <dbReference type="Proteomes" id="UP000290545"/>
    </source>
</evidence>
<sequence length="206" mass="22252">MPDIKLNFVNDSNDKNNSQIVIFQNNESFPFGDAVVAWTVIQNCGAGWNHPFSYPMKNTIAAGDSWGNFSPQLTADNGQRFSIIEDTSGDILKLTGESTDLKEIEVLNALERGAVSANIYKDGKLLAIKTDIAPGQKAVFQFKPTIWIGVASQVQEGEIVNSAVVSQINTEISLLGLKSADIVMRGGGPGHEAAPYTFSLENIVYA</sequence>
<gene>
    <name evidence="1" type="ORF">ESB13_08885</name>
</gene>
<comment type="caution">
    <text evidence="1">The sequence shown here is derived from an EMBL/GenBank/DDBJ whole genome shotgun (WGS) entry which is preliminary data.</text>
</comment>
<reference evidence="1 2" key="1">
    <citation type="submission" date="2019-01" db="EMBL/GenBank/DDBJ databases">
        <title>Filimonas sp. strain TTM-71.</title>
        <authorList>
            <person name="Chen W.-M."/>
        </authorList>
    </citation>
    <scope>NUCLEOTIDE SEQUENCE [LARGE SCALE GENOMIC DNA]</scope>
    <source>
        <strain evidence="1 2">TTM-71</strain>
    </source>
</reference>
<keyword evidence="2" id="KW-1185">Reference proteome</keyword>
<evidence type="ECO:0000313" key="1">
    <source>
        <dbReference type="EMBL" id="RXK86887.1"/>
    </source>
</evidence>
<organism evidence="1 2">
    <name type="scientific">Filimonas effusa</name>
    <dbReference type="NCBI Taxonomy" id="2508721"/>
    <lineage>
        <taxon>Bacteria</taxon>
        <taxon>Pseudomonadati</taxon>
        <taxon>Bacteroidota</taxon>
        <taxon>Chitinophagia</taxon>
        <taxon>Chitinophagales</taxon>
        <taxon>Chitinophagaceae</taxon>
        <taxon>Filimonas</taxon>
    </lineage>
</organism>
<dbReference type="RefSeq" id="WP_129002636.1">
    <property type="nucleotide sequence ID" value="NZ_SDHZ01000001.1"/>
</dbReference>
<dbReference type="EMBL" id="SDHZ01000001">
    <property type="protein sequence ID" value="RXK86887.1"/>
    <property type="molecule type" value="Genomic_DNA"/>
</dbReference>
<evidence type="ECO:0008006" key="3">
    <source>
        <dbReference type="Google" id="ProtNLM"/>
    </source>
</evidence>
<dbReference type="OrthoDB" id="8891769at2"/>
<name>A0A4Q1DBR8_9BACT</name>
<dbReference type="Proteomes" id="UP000290545">
    <property type="component" value="Unassembled WGS sequence"/>
</dbReference>
<dbReference type="AlphaFoldDB" id="A0A4Q1DBR8"/>
<accession>A0A4Q1DBR8</accession>
<protein>
    <recommendedName>
        <fullName evidence="3">Aromatic ring-opening dioxygenase LigA</fullName>
    </recommendedName>
</protein>